<dbReference type="InterPro" id="IPR018152">
    <property type="entry name" value="SOD_Cu/Zn_BS"/>
</dbReference>
<keyword evidence="2" id="KW-0479">Metal-binding</keyword>
<gene>
    <name evidence="5" type="ORF">ACFSMZ_07785</name>
</gene>
<dbReference type="InterPro" id="IPR024134">
    <property type="entry name" value="SOD_Cu/Zn_/chaperone"/>
</dbReference>
<dbReference type="RefSeq" id="WP_378188447.1">
    <property type="nucleotide sequence ID" value="NZ_BAABGS010000020.1"/>
</dbReference>
<evidence type="ECO:0000313" key="5">
    <source>
        <dbReference type="EMBL" id="MFD2259665.1"/>
    </source>
</evidence>
<keyword evidence="3" id="KW-0732">Signal</keyword>
<feature type="signal peptide" evidence="3">
    <location>
        <begin position="1"/>
        <end position="22"/>
    </location>
</feature>
<name>A0ABW5DGM5_9HYPH</name>
<dbReference type="PANTHER" id="PTHR10003">
    <property type="entry name" value="SUPEROXIDE DISMUTASE CU-ZN -RELATED"/>
    <property type="match status" value="1"/>
</dbReference>
<keyword evidence="2" id="KW-0186">Copper</keyword>
<feature type="chain" id="PRO_5045537008" description="Superoxide dismutase [Cu-Zn]" evidence="3">
    <location>
        <begin position="23"/>
        <end position="172"/>
    </location>
</feature>
<dbReference type="EC" id="1.15.1.1" evidence="2"/>
<sequence>MLSRFVLISAAALAVSANLAVAAEGGEATASFVNLKGETVGKATLVPASGGGVLIRMDVSGLPAGKELAVHIHQKGSCDPQTKFMSAEGHFNPGQMEHGFEADKGPHGGDLPNQFVDDQGKMRAEILAPRVSLDGKENGVKGRAIVIHAKKDDYKSQPAGDAGDRIACAVIK</sequence>
<feature type="domain" description="Superoxide dismutase copper/zinc binding" evidence="4">
    <location>
        <begin position="41"/>
        <end position="171"/>
    </location>
</feature>
<dbReference type="EMBL" id="JBHUIR010000021">
    <property type="protein sequence ID" value="MFD2259665.1"/>
    <property type="molecule type" value="Genomic_DNA"/>
</dbReference>
<dbReference type="InterPro" id="IPR036423">
    <property type="entry name" value="SOD-like_Cu/Zn_dom_sf"/>
</dbReference>
<comment type="cofactor">
    <cofactor evidence="2">
        <name>Cu cation</name>
        <dbReference type="ChEBI" id="CHEBI:23378"/>
    </cofactor>
    <text evidence="2">Binds 1 copper ion per subunit.</text>
</comment>
<accession>A0ABW5DGM5</accession>
<dbReference type="Pfam" id="PF00080">
    <property type="entry name" value="Sod_Cu"/>
    <property type="match status" value="1"/>
</dbReference>
<comment type="caution">
    <text evidence="5">The sequence shown here is derived from an EMBL/GenBank/DDBJ whole genome shotgun (WGS) entry which is preliminary data.</text>
</comment>
<comment type="cofactor">
    <cofactor evidence="2">
        <name>Zn(2+)</name>
        <dbReference type="ChEBI" id="CHEBI:29105"/>
    </cofactor>
    <text evidence="2">Binds 1 zinc ion per subunit.</text>
</comment>
<keyword evidence="2" id="KW-0560">Oxidoreductase</keyword>
<evidence type="ECO:0000256" key="2">
    <source>
        <dbReference type="RuleBase" id="RU000393"/>
    </source>
</evidence>
<evidence type="ECO:0000256" key="3">
    <source>
        <dbReference type="SAM" id="SignalP"/>
    </source>
</evidence>
<comment type="catalytic activity">
    <reaction evidence="2">
        <text>2 superoxide + 2 H(+) = H2O2 + O2</text>
        <dbReference type="Rhea" id="RHEA:20696"/>
        <dbReference type="ChEBI" id="CHEBI:15378"/>
        <dbReference type="ChEBI" id="CHEBI:15379"/>
        <dbReference type="ChEBI" id="CHEBI:16240"/>
        <dbReference type="ChEBI" id="CHEBI:18421"/>
        <dbReference type="EC" id="1.15.1.1"/>
    </reaction>
</comment>
<comment type="similarity">
    <text evidence="1 2">Belongs to the Cu-Zn superoxide dismutase family.</text>
</comment>
<dbReference type="Proteomes" id="UP001597373">
    <property type="component" value="Unassembled WGS sequence"/>
</dbReference>
<keyword evidence="2" id="KW-0862">Zinc</keyword>
<protein>
    <recommendedName>
        <fullName evidence="2">Superoxide dismutase [Cu-Zn]</fullName>
        <ecNumber evidence="2">1.15.1.1</ecNumber>
    </recommendedName>
</protein>
<evidence type="ECO:0000313" key="6">
    <source>
        <dbReference type="Proteomes" id="UP001597373"/>
    </source>
</evidence>
<evidence type="ECO:0000259" key="4">
    <source>
        <dbReference type="Pfam" id="PF00080"/>
    </source>
</evidence>
<organism evidence="5 6">
    <name type="scientific">Chelativorans composti</name>
    <dbReference type="NCBI Taxonomy" id="768533"/>
    <lineage>
        <taxon>Bacteria</taxon>
        <taxon>Pseudomonadati</taxon>
        <taxon>Pseudomonadota</taxon>
        <taxon>Alphaproteobacteria</taxon>
        <taxon>Hyphomicrobiales</taxon>
        <taxon>Phyllobacteriaceae</taxon>
        <taxon>Chelativorans</taxon>
    </lineage>
</organism>
<reference evidence="6" key="1">
    <citation type="journal article" date="2019" name="Int. J. Syst. Evol. Microbiol.">
        <title>The Global Catalogue of Microorganisms (GCM) 10K type strain sequencing project: providing services to taxonomists for standard genome sequencing and annotation.</title>
        <authorList>
            <consortium name="The Broad Institute Genomics Platform"/>
            <consortium name="The Broad Institute Genome Sequencing Center for Infectious Disease"/>
            <person name="Wu L."/>
            <person name="Ma J."/>
        </authorList>
    </citation>
    <scope>NUCLEOTIDE SEQUENCE [LARGE SCALE GENOMIC DNA]</scope>
    <source>
        <strain evidence="6">KCTC 23707</strain>
    </source>
</reference>
<dbReference type="SUPFAM" id="SSF49329">
    <property type="entry name" value="Cu,Zn superoxide dismutase-like"/>
    <property type="match status" value="1"/>
</dbReference>
<dbReference type="InterPro" id="IPR001424">
    <property type="entry name" value="SOD_Cu_Zn_dom"/>
</dbReference>
<proteinExistence type="inferred from homology"/>
<dbReference type="Gene3D" id="2.60.40.200">
    <property type="entry name" value="Superoxide dismutase, copper/zinc binding domain"/>
    <property type="match status" value="1"/>
</dbReference>
<keyword evidence="6" id="KW-1185">Reference proteome</keyword>
<dbReference type="PROSITE" id="PS00332">
    <property type="entry name" value="SOD_CU_ZN_2"/>
    <property type="match status" value="1"/>
</dbReference>
<dbReference type="CDD" id="cd00305">
    <property type="entry name" value="Cu-Zn_Superoxide_Dismutase"/>
    <property type="match status" value="1"/>
</dbReference>
<comment type="function">
    <text evidence="2">Destroys radicals which are normally produced within the cells and which are toxic to biological systems.</text>
</comment>
<evidence type="ECO:0000256" key="1">
    <source>
        <dbReference type="ARBA" id="ARBA00010457"/>
    </source>
</evidence>